<dbReference type="PANTHER" id="PTHR24198:SF165">
    <property type="entry name" value="ANKYRIN REPEAT-CONTAINING PROTEIN-RELATED"/>
    <property type="match status" value="1"/>
</dbReference>
<dbReference type="OMA" id="HVRDWEF"/>
<dbReference type="SMART" id="SM00969">
    <property type="entry name" value="SOCS_box"/>
    <property type="match status" value="1"/>
</dbReference>
<dbReference type="PANTHER" id="PTHR24198">
    <property type="entry name" value="ANKYRIN REPEAT AND PROTEIN KINASE DOMAIN-CONTAINING PROTEIN"/>
    <property type="match status" value="1"/>
</dbReference>
<reference evidence="6" key="1">
    <citation type="submission" date="2025-08" db="UniProtKB">
        <authorList>
            <consortium name="RefSeq"/>
        </authorList>
    </citation>
    <scope>IDENTIFICATION</scope>
    <source>
        <tissue evidence="6">Gonads</tissue>
    </source>
</reference>
<gene>
    <name evidence="6" type="primary">LOC106178799</name>
</gene>
<feature type="domain" description="SOCS box" evidence="4">
    <location>
        <begin position="669"/>
        <end position="711"/>
    </location>
</feature>
<evidence type="ECO:0000256" key="3">
    <source>
        <dbReference type="PROSITE-ProRule" id="PRU00023"/>
    </source>
</evidence>
<sequence length="711" mass="79788">MMWESLSDYFKSTRQFVSRVLSLGRSPTETVAENIHDALDLLHRDLHRYHILTDETVKSVIGLVEDCPVRQNILDITDSEGYNIFQLAVVANSANLVDYLLSRGYYPDAGRCSLPLHLACHLGHTEVTKLLLTHGAKAGLEVGMCYPRVHKCGQWSGSKFFFLSKSAQECYIPPKMPVLYAVEKDYKDVVKLMYTSRNGEAACYKKLNLLHHACRYGALECAKYFSEELPDQLDVVEDSGETPASLIVPWGYKHTSFMVKSGADITKRTASGQSLLHALFLHSKKPFEMYDTTKLLLGSGLEQLVNVTDSAGNTALHYLVEHINRGVGRVIPGTGGLPKSDIVVLQNQYQVEVLRCLDLMFSHNCDAGIVNSMGMSAADKLILTFSVVTNNNLLLEGTVPEPDFDILYEALRYFTQHAITSQDFVSVALARIIHCITCTDISSMPRYAEGFMKCLGLLCQHGANPNIILPDASPVMAMLGDIARKCVSVQDSGDREGVVILKQTTAIFISDLLALLLAHQLNPNYTTHRRDSHEESSINGLSQFIKLVPYINDPEDLKLLHRWLLTLIQYGANPDIEPYPSEPIICHSQSSIYLKHNHTQAVNQYVHHIQDFSIFFQGSHAEELLMLFYNTMDHSALYQCLSTARLMSRFDPDHLPSQDFIHMLNTLTSNPRTLQQMAKVVIYKAIDRKLATKVDKLPLPPRLKRSLMNVN</sequence>
<feature type="repeat" description="ANK" evidence="3">
    <location>
        <begin position="111"/>
        <end position="136"/>
    </location>
</feature>
<dbReference type="PROSITE" id="PS50297">
    <property type="entry name" value="ANK_REP_REGION"/>
    <property type="match status" value="1"/>
</dbReference>
<dbReference type="GeneID" id="106178799"/>
<dbReference type="SMART" id="SM00248">
    <property type="entry name" value="ANK"/>
    <property type="match status" value="5"/>
</dbReference>
<name>A0A1S3K4P4_LINAN</name>
<evidence type="ECO:0000313" key="6">
    <source>
        <dbReference type="RefSeq" id="XP_013417603.1"/>
    </source>
</evidence>
<accession>A0A1S3K4P4</accession>
<dbReference type="KEGG" id="lak:106178799"/>
<keyword evidence="1" id="KW-0677">Repeat</keyword>
<dbReference type="InterPro" id="IPR036770">
    <property type="entry name" value="Ankyrin_rpt-contain_sf"/>
</dbReference>
<dbReference type="AlphaFoldDB" id="A0A1S3K4P4"/>
<dbReference type="PROSITE" id="PS50225">
    <property type="entry name" value="SOCS"/>
    <property type="match status" value="1"/>
</dbReference>
<evidence type="ECO:0000259" key="4">
    <source>
        <dbReference type="PROSITE" id="PS50225"/>
    </source>
</evidence>
<dbReference type="Pfam" id="PF12796">
    <property type="entry name" value="Ank_2"/>
    <property type="match status" value="1"/>
</dbReference>
<dbReference type="CDD" id="cd03716">
    <property type="entry name" value="SOCS_ASB_like"/>
    <property type="match status" value="1"/>
</dbReference>
<dbReference type="SUPFAM" id="SSF158235">
    <property type="entry name" value="SOCS box-like"/>
    <property type="match status" value="1"/>
</dbReference>
<dbReference type="InterPro" id="IPR016024">
    <property type="entry name" value="ARM-type_fold"/>
</dbReference>
<dbReference type="Pfam" id="PF07525">
    <property type="entry name" value="SOCS_box"/>
    <property type="match status" value="1"/>
</dbReference>
<dbReference type="InterPro" id="IPR002110">
    <property type="entry name" value="Ankyrin_rpt"/>
</dbReference>
<dbReference type="SUPFAM" id="SSF48371">
    <property type="entry name" value="ARM repeat"/>
    <property type="match status" value="1"/>
</dbReference>
<dbReference type="Proteomes" id="UP000085678">
    <property type="component" value="Unplaced"/>
</dbReference>
<evidence type="ECO:0000256" key="2">
    <source>
        <dbReference type="ARBA" id="ARBA00023043"/>
    </source>
</evidence>
<dbReference type="OrthoDB" id="3246549at2759"/>
<dbReference type="Gene3D" id="1.25.40.20">
    <property type="entry name" value="Ankyrin repeat-containing domain"/>
    <property type="match status" value="2"/>
</dbReference>
<evidence type="ECO:0000313" key="5">
    <source>
        <dbReference type="Proteomes" id="UP000085678"/>
    </source>
</evidence>
<keyword evidence="5" id="KW-1185">Reference proteome</keyword>
<organism evidence="5 6">
    <name type="scientific">Lingula anatina</name>
    <name type="common">Brachiopod</name>
    <name type="synonym">Lingula unguis</name>
    <dbReference type="NCBI Taxonomy" id="7574"/>
    <lineage>
        <taxon>Eukaryota</taxon>
        <taxon>Metazoa</taxon>
        <taxon>Spiralia</taxon>
        <taxon>Lophotrochozoa</taxon>
        <taxon>Brachiopoda</taxon>
        <taxon>Linguliformea</taxon>
        <taxon>Lingulata</taxon>
        <taxon>Lingulida</taxon>
        <taxon>Linguloidea</taxon>
        <taxon>Lingulidae</taxon>
        <taxon>Lingula</taxon>
    </lineage>
</organism>
<dbReference type="SUPFAM" id="SSF48403">
    <property type="entry name" value="Ankyrin repeat"/>
    <property type="match status" value="1"/>
</dbReference>
<evidence type="ECO:0000256" key="1">
    <source>
        <dbReference type="ARBA" id="ARBA00022737"/>
    </source>
</evidence>
<dbReference type="InterPro" id="IPR036036">
    <property type="entry name" value="SOCS_box-like_dom_sf"/>
</dbReference>
<protein>
    <submittedName>
        <fullName evidence="6">Uncharacterized protein LOC106178799</fullName>
    </submittedName>
</protein>
<keyword evidence="2 3" id="KW-0040">ANK repeat</keyword>
<dbReference type="InterPro" id="IPR001496">
    <property type="entry name" value="SOCS_box"/>
</dbReference>
<dbReference type="PROSITE" id="PS50088">
    <property type="entry name" value="ANK_REPEAT"/>
    <property type="match status" value="1"/>
</dbReference>
<proteinExistence type="predicted"/>
<dbReference type="GO" id="GO:0035556">
    <property type="term" value="P:intracellular signal transduction"/>
    <property type="evidence" value="ECO:0007669"/>
    <property type="project" value="InterPro"/>
</dbReference>
<dbReference type="InParanoid" id="A0A1S3K4P4"/>
<dbReference type="RefSeq" id="XP_013417603.1">
    <property type="nucleotide sequence ID" value="XM_013562149.2"/>
</dbReference>